<feature type="transmembrane region" description="Helical" evidence="1">
    <location>
        <begin position="65"/>
        <end position="85"/>
    </location>
</feature>
<protein>
    <submittedName>
        <fullName evidence="2">Uncharacterized protein</fullName>
    </submittedName>
</protein>
<feature type="transmembrane region" description="Helical" evidence="1">
    <location>
        <begin position="7"/>
        <end position="32"/>
    </location>
</feature>
<keyword evidence="1" id="KW-0812">Transmembrane</keyword>
<accession>A0ABN9MPY1</accession>
<proteinExistence type="predicted"/>
<keyword evidence="3" id="KW-1185">Reference proteome</keyword>
<evidence type="ECO:0000313" key="2">
    <source>
        <dbReference type="EMBL" id="CAJ0968870.1"/>
    </source>
</evidence>
<comment type="caution">
    <text evidence="2">The sequence shown here is derived from an EMBL/GenBank/DDBJ whole genome shotgun (WGS) entry which is preliminary data.</text>
</comment>
<reference evidence="2" key="1">
    <citation type="submission" date="2023-07" db="EMBL/GenBank/DDBJ databases">
        <authorList>
            <person name="Stuckert A."/>
        </authorList>
    </citation>
    <scope>NUCLEOTIDE SEQUENCE</scope>
</reference>
<dbReference type="Proteomes" id="UP001176940">
    <property type="component" value="Unassembled WGS sequence"/>
</dbReference>
<keyword evidence="1" id="KW-1133">Transmembrane helix</keyword>
<evidence type="ECO:0000313" key="3">
    <source>
        <dbReference type="Proteomes" id="UP001176940"/>
    </source>
</evidence>
<keyword evidence="1" id="KW-0472">Membrane</keyword>
<name>A0ABN9MPY1_9NEOB</name>
<evidence type="ECO:0000256" key="1">
    <source>
        <dbReference type="SAM" id="Phobius"/>
    </source>
</evidence>
<organism evidence="2 3">
    <name type="scientific">Ranitomeya imitator</name>
    <name type="common">mimic poison frog</name>
    <dbReference type="NCBI Taxonomy" id="111125"/>
    <lineage>
        <taxon>Eukaryota</taxon>
        <taxon>Metazoa</taxon>
        <taxon>Chordata</taxon>
        <taxon>Craniata</taxon>
        <taxon>Vertebrata</taxon>
        <taxon>Euteleostomi</taxon>
        <taxon>Amphibia</taxon>
        <taxon>Batrachia</taxon>
        <taxon>Anura</taxon>
        <taxon>Neobatrachia</taxon>
        <taxon>Hyloidea</taxon>
        <taxon>Dendrobatidae</taxon>
        <taxon>Dendrobatinae</taxon>
        <taxon>Ranitomeya</taxon>
    </lineage>
</organism>
<dbReference type="EMBL" id="CAUEEQ010079748">
    <property type="protein sequence ID" value="CAJ0968870.1"/>
    <property type="molecule type" value="Genomic_DNA"/>
</dbReference>
<gene>
    <name evidence="2" type="ORF">RIMI_LOCUS23486200</name>
</gene>
<sequence>MSWQSKLLTYVVILLLIGTSVLAITAMVSSYWGRVPSQSLHFGLTIICDDNETCSSRTLIGADDVLNLLITAFIFSAVLSMTCGHYGTDQDLCLLCSARWMFFAHNALGLRRDGSFSRCVQLIIRVILHFLLVLRCGMAVCADRGHVSCSQFLLISDGTKDDIG</sequence>